<protein>
    <submittedName>
        <fullName evidence="8">Ferredoxin</fullName>
    </submittedName>
</protein>
<dbReference type="AlphaFoldDB" id="A0A345I0Y4"/>
<dbReference type="OrthoDB" id="9803319at2"/>
<keyword evidence="3" id="KW-0479">Metal-binding</keyword>
<dbReference type="GO" id="GO:0051538">
    <property type="term" value="F:3 iron, 4 sulfur cluster binding"/>
    <property type="evidence" value="ECO:0007669"/>
    <property type="project" value="UniProtKB-KW"/>
</dbReference>
<organism evidence="8 9">
    <name type="scientific">Streptomyces paludis</name>
    <dbReference type="NCBI Taxonomy" id="2282738"/>
    <lineage>
        <taxon>Bacteria</taxon>
        <taxon>Bacillati</taxon>
        <taxon>Actinomycetota</taxon>
        <taxon>Actinomycetes</taxon>
        <taxon>Kitasatosporales</taxon>
        <taxon>Streptomycetaceae</taxon>
        <taxon>Streptomyces</taxon>
    </lineage>
</organism>
<keyword evidence="5" id="KW-0408">Iron</keyword>
<name>A0A345I0Y4_9ACTN</name>
<proteinExistence type="predicted"/>
<evidence type="ECO:0000256" key="6">
    <source>
        <dbReference type="ARBA" id="ARBA00023014"/>
    </source>
</evidence>
<dbReference type="GO" id="GO:0046872">
    <property type="term" value="F:metal ion binding"/>
    <property type="evidence" value="ECO:0007669"/>
    <property type="project" value="UniProtKB-KW"/>
</dbReference>
<evidence type="ECO:0000256" key="7">
    <source>
        <dbReference type="ARBA" id="ARBA00023291"/>
    </source>
</evidence>
<dbReference type="SUPFAM" id="SSF54862">
    <property type="entry name" value="4Fe-4S ferredoxins"/>
    <property type="match status" value="1"/>
</dbReference>
<sequence>MRVSVNSNNCEGHGQCNAVAPEVYGLDDEGYGVVPNPDVSADLESQATAGALACPARAIALG</sequence>
<evidence type="ECO:0000256" key="3">
    <source>
        <dbReference type="ARBA" id="ARBA00022723"/>
    </source>
</evidence>
<dbReference type="InterPro" id="IPR051269">
    <property type="entry name" value="Fe-S_cluster_ET"/>
</dbReference>
<dbReference type="PANTHER" id="PTHR36923:SF3">
    <property type="entry name" value="FERREDOXIN"/>
    <property type="match status" value="1"/>
</dbReference>
<keyword evidence="9" id="KW-1185">Reference proteome</keyword>
<dbReference type="Proteomes" id="UP000253868">
    <property type="component" value="Chromosome"/>
</dbReference>
<evidence type="ECO:0000256" key="4">
    <source>
        <dbReference type="ARBA" id="ARBA00022982"/>
    </source>
</evidence>
<dbReference type="EMBL" id="CP031194">
    <property type="protein sequence ID" value="AXG82608.1"/>
    <property type="molecule type" value="Genomic_DNA"/>
</dbReference>
<evidence type="ECO:0000313" key="8">
    <source>
        <dbReference type="EMBL" id="AXG82608.1"/>
    </source>
</evidence>
<dbReference type="PANTHER" id="PTHR36923">
    <property type="entry name" value="FERREDOXIN"/>
    <property type="match status" value="1"/>
</dbReference>
<evidence type="ECO:0000313" key="9">
    <source>
        <dbReference type="Proteomes" id="UP000253868"/>
    </source>
</evidence>
<dbReference type="Pfam" id="PF13459">
    <property type="entry name" value="Fer4_15"/>
    <property type="match status" value="1"/>
</dbReference>
<dbReference type="Gene3D" id="3.30.70.20">
    <property type="match status" value="1"/>
</dbReference>
<gene>
    <name evidence="8" type="ORF">DVK44_15105</name>
</gene>
<keyword evidence="7" id="KW-0003">3Fe-4S</keyword>
<dbReference type="KEGG" id="spad:DVK44_15105"/>
<keyword evidence="4" id="KW-0249">Electron transport</keyword>
<evidence type="ECO:0000256" key="2">
    <source>
        <dbReference type="ARBA" id="ARBA00022448"/>
    </source>
</evidence>
<evidence type="ECO:0000256" key="5">
    <source>
        <dbReference type="ARBA" id="ARBA00023004"/>
    </source>
</evidence>
<keyword evidence="2" id="KW-0813">Transport</keyword>
<comment type="cofactor">
    <cofactor evidence="1">
        <name>[3Fe-4S] cluster</name>
        <dbReference type="ChEBI" id="CHEBI:21137"/>
    </cofactor>
</comment>
<keyword evidence="6" id="KW-0411">Iron-sulfur</keyword>
<evidence type="ECO:0000256" key="1">
    <source>
        <dbReference type="ARBA" id="ARBA00001927"/>
    </source>
</evidence>
<accession>A0A345I0Y4</accession>
<reference evidence="9" key="1">
    <citation type="submission" date="2018-07" db="EMBL/GenBank/DDBJ databases">
        <authorList>
            <person name="Zhao J."/>
        </authorList>
    </citation>
    <scope>NUCLEOTIDE SEQUENCE [LARGE SCALE GENOMIC DNA]</scope>
    <source>
        <strain evidence="9">GSSD-12</strain>
    </source>
</reference>